<accession>B8BAM8</accession>
<keyword evidence="3" id="KW-1185">Reference proteome</keyword>
<dbReference type="Proteomes" id="UP000007015">
    <property type="component" value="Chromosome 8"/>
</dbReference>
<name>B8BAM8_ORYSI</name>
<dbReference type="HOGENOM" id="CLU_092954_0_0_1"/>
<keyword evidence="1" id="KW-0732">Signal</keyword>
<dbReference type="PANTHER" id="PTHR34838">
    <property type="entry name" value="OS08G0142100 PROTEIN-RELATED"/>
    <property type="match status" value="1"/>
</dbReference>
<proteinExistence type="predicted"/>
<reference evidence="2 3" key="1">
    <citation type="journal article" date="2005" name="PLoS Biol.">
        <title>The genomes of Oryza sativa: a history of duplications.</title>
        <authorList>
            <person name="Yu J."/>
            <person name="Wang J."/>
            <person name="Lin W."/>
            <person name="Li S."/>
            <person name="Li H."/>
            <person name="Zhou J."/>
            <person name="Ni P."/>
            <person name="Dong W."/>
            <person name="Hu S."/>
            <person name="Zeng C."/>
            <person name="Zhang J."/>
            <person name="Zhang Y."/>
            <person name="Li R."/>
            <person name="Xu Z."/>
            <person name="Li S."/>
            <person name="Li X."/>
            <person name="Zheng H."/>
            <person name="Cong L."/>
            <person name="Lin L."/>
            <person name="Yin J."/>
            <person name="Geng J."/>
            <person name="Li G."/>
            <person name="Shi J."/>
            <person name="Liu J."/>
            <person name="Lv H."/>
            <person name="Li J."/>
            <person name="Wang J."/>
            <person name="Deng Y."/>
            <person name="Ran L."/>
            <person name="Shi X."/>
            <person name="Wang X."/>
            <person name="Wu Q."/>
            <person name="Li C."/>
            <person name="Ren X."/>
            <person name="Wang J."/>
            <person name="Wang X."/>
            <person name="Li D."/>
            <person name="Liu D."/>
            <person name="Zhang X."/>
            <person name="Ji Z."/>
            <person name="Zhao W."/>
            <person name="Sun Y."/>
            <person name="Zhang Z."/>
            <person name="Bao J."/>
            <person name="Han Y."/>
            <person name="Dong L."/>
            <person name="Ji J."/>
            <person name="Chen P."/>
            <person name="Wu S."/>
            <person name="Liu J."/>
            <person name="Xiao Y."/>
            <person name="Bu D."/>
            <person name="Tan J."/>
            <person name="Yang L."/>
            <person name="Ye C."/>
            <person name="Zhang J."/>
            <person name="Xu J."/>
            <person name="Zhou Y."/>
            <person name="Yu Y."/>
            <person name="Zhang B."/>
            <person name="Zhuang S."/>
            <person name="Wei H."/>
            <person name="Liu B."/>
            <person name="Lei M."/>
            <person name="Yu H."/>
            <person name="Li Y."/>
            <person name="Xu H."/>
            <person name="Wei S."/>
            <person name="He X."/>
            <person name="Fang L."/>
            <person name="Zhang Z."/>
            <person name="Zhang Y."/>
            <person name="Huang X."/>
            <person name="Su Z."/>
            <person name="Tong W."/>
            <person name="Li J."/>
            <person name="Tong Z."/>
            <person name="Li S."/>
            <person name="Ye J."/>
            <person name="Wang L."/>
            <person name="Fang L."/>
            <person name="Lei T."/>
            <person name="Chen C."/>
            <person name="Chen H."/>
            <person name="Xu Z."/>
            <person name="Li H."/>
            <person name="Huang H."/>
            <person name="Zhang F."/>
            <person name="Xu H."/>
            <person name="Li N."/>
            <person name="Zhao C."/>
            <person name="Li S."/>
            <person name="Dong L."/>
            <person name="Huang Y."/>
            <person name="Li L."/>
            <person name="Xi Y."/>
            <person name="Qi Q."/>
            <person name="Li W."/>
            <person name="Zhang B."/>
            <person name="Hu W."/>
            <person name="Zhang Y."/>
            <person name="Tian X."/>
            <person name="Jiao Y."/>
            <person name="Liang X."/>
            <person name="Jin J."/>
            <person name="Gao L."/>
            <person name="Zheng W."/>
            <person name="Hao B."/>
            <person name="Liu S."/>
            <person name="Wang W."/>
            <person name="Yuan L."/>
            <person name="Cao M."/>
            <person name="McDermott J."/>
            <person name="Samudrala R."/>
            <person name="Wang J."/>
            <person name="Wong G.K."/>
            <person name="Yang H."/>
        </authorList>
    </citation>
    <scope>NUCLEOTIDE SEQUENCE [LARGE SCALE GENOMIC DNA]</scope>
    <source>
        <strain evidence="3">cv. 93-11</strain>
    </source>
</reference>
<organism evidence="2 3">
    <name type="scientific">Oryza sativa subsp. indica</name>
    <name type="common">Rice</name>
    <dbReference type="NCBI Taxonomy" id="39946"/>
    <lineage>
        <taxon>Eukaryota</taxon>
        <taxon>Viridiplantae</taxon>
        <taxon>Streptophyta</taxon>
        <taxon>Embryophyta</taxon>
        <taxon>Tracheophyta</taxon>
        <taxon>Spermatophyta</taxon>
        <taxon>Magnoliopsida</taxon>
        <taxon>Liliopsida</taxon>
        <taxon>Poales</taxon>
        <taxon>Poaceae</taxon>
        <taxon>BOP clade</taxon>
        <taxon>Oryzoideae</taxon>
        <taxon>Oryzeae</taxon>
        <taxon>Oryzinae</taxon>
        <taxon>Oryza</taxon>
        <taxon>Oryza sativa</taxon>
    </lineage>
</organism>
<dbReference type="PANTHER" id="PTHR34838:SF3">
    <property type="entry name" value="OS08G0142100 PROTEIN"/>
    <property type="match status" value="1"/>
</dbReference>
<dbReference type="AlphaFoldDB" id="B8BAM8"/>
<dbReference type="Gramene" id="BGIOSGA027676-TA">
    <property type="protein sequence ID" value="BGIOSGA027676-PA"/>
    <property type="gene ID" value="BGIOSGA027676"/>
</dbReference>
<evidence type="ECO:0008006" key="4">
    <source>
        <dbReference type="Google" id="ProtNLM"/>
    </source>
</evidence>
<dbReference type="SUPFAM" id="SSF101148">
    <property type="entry name" value="Plant invertase/pectin methylesterase inhibitor"/>
    <property type="match status" value="1"/>
</dbReference>
<feature type="signal peptide" evidence="1">
    <location>
        <begin position="1"/>
        <end position="26"/>
    </location>
</feature>
<evidence type="ECO:0000313" key="2">
    <source>
        <dbReference type="EMBL" id="EEC82882.1"/>
    </source>
</evidence>
<evidence type="ECO:0000256" key="1">
    <source>
        <dbReference type="SAM" id="SignalP"/>
    </source>
</evidence>
<dbReference type="EMBL" id="CM000133">
    <property type="protein sequence ID" value="EEC82882.1"/>
    <property type="molecule type" value="Genomic_DNA"/>
</dbReference>
<sequence>MERSATVFVALTLLVAGSVVVVVVDACDGVPRMSAVEACKQASVGPAMSRTCAETLGTSADEQEATDFMVAAANAATESYNAGKEAVGKVLSNPLAPDGERLPGLPLLALCHGELLNAPESGEVTVYAVISARWAQWAYEATSRAAAGLLGNNNASLAAGERAAYEACVARYASAKARVMAVQTQLLECSYASPKQELIDARVDVEACGGELSRFAASPLHAMNADDQLKATLAYELTGLIIGK</sequence>
<evidence type="ECO:0000313" key="3">
    <source>
        <dbReference type="Proteomes" id="UP000007015"/>
    </source>
</evidence>
<protein>
    <recommendedName>
        <fullName evidence="4">Pectinesterase inhibitor domain-containing protein</fullName>
    </recommendedName>
</protein>
<gene>
    <name evidence="2" type="ORF">OsI_27769</name>
</gene>
<feature type="chain" id="PRO_5002865432" description="Pectinesterase inhibitor domain-containing protein" evidence="1">
    <location>
        <begin position="27"/>
        <end position="244"/>
    </location>
</feature>
<dbReference type="InterPro" id="IPR035513">
    <property type="entry name" value="Invertase/methylesterase_inhib"/>
</dbReference>